<name>A0A0S8G8H4_UNCW3</name>
<dbReference type="Proteomes" id="UP000051096">
    <property type="component" value="Unassembled WGS sequence"/>
</dbReference>
<reference evidence="1 2" key="1">
    <citation type="journal article" date="2015" name="Microbiome">
        <title>Genomic resolution of linkages in carbon, nitrogen, and sulfur cycling among widespread estuary sediment bacteria.</title>
        <authorList>
            <person name="Baker B.J."/>
            <person name="Lazar C.S."/>
            <person name="Teske A.P."/>
            <person name="Dick G.J."/>
        </authorList>
    </citation>
    <scope>NUCLEOTIDE SEQUENCE [LARGE SCALE GENOMIC DNA]</scope>
    <source>
        <strain evidence="1">SM23_60</strain>
    </source>
</reference>
<organism evidence="1 2">
    <name type="scientific">candidate division WOR_3 bacterium SM23_60</name>
    <dbReference type="NCBI Taxonomy" id="1703780"/>
    <lineage>
        <taxon>Bacteria</taxon>
        <taxon>Bacteria division WOR-3</taxon>
    </lineage>
</organism>
<dbReference type="EMBL" id="LJUO01000127">
    <property type="protein sequence ID" value="KPK69415.1"/>
    <property type="molecule type" value="Genomic_DNA"/>
</dbReference>
<accession>A0A0S8G8H4</accession>
<evidence type="ECO:0000313" key="2">
    <source>
        <dbReference type="Proteomes" id="UP000051096"/>
    </source>
</evidence>
<gene>
    <name evidence="1" type="ORF">AMJ87_10535</name>
</gene>
<evidence type="ECO:0008006" key="3">
    <source>
        <dbReference type="Google" id="ProtNLM"/>
    </source>
</evidence>
<evidence type="ECO:0000313" key="1">
    <source>
        <dbReference type="EMBL" id="KPK69415.1"/>
    </source>
</evidence>
<dbReference type="AlphaFoldDB" id="A0A0S8G8H4"/>
<sequence>MITNRKYNVFICLVVLVIVACGPRKILSPHTQHEMIAPYIMQGTSYEFGGSFTFNDWTVGGREEHTYIRTYPAKSFSLFLNMSDGEGTFSGGGGMEFIGAPLSMTDNALSGFALYMRPYLSFQLGSSIATGRLAISPLIFGLMLGEDEWIEGNELTKFIFYQLTLLLHNPQPSRHVFSGGFRFAPRSVGILLGFEGAMADNVFLRSEMSYVTPRLFAPSNPDEEVRGEVYNLTFGMFWRGR</sequence>
<comment type="caution">
    <text evidence="1">The sequence shown here is derived from an EMBL/GenBank/DDBJ whole genome shotgun (WGS) entry which is preliminary data.</text>
</comment>
<dbReference type="PROSITE" id="PS51257">
    <property type="entry name" value="PROKAR_LIPOPROTEIN"/>
    <property type="match status" value="1"/>
</dbReference>
<protein>
    <recommendedName>
        <fullName evidence="3">Outer membrane protein beta-barrel domain-containing protein</fullName>
    </recommendedName>
</protein>
<proteinExistence type="predicted"/>